<keyword evidence="14 23" id="KW-0443">Lipid metabolism</keyword>
<feature type="transmembrane region" description="Helical" evidence="23">
    <location>
        <begin position="265"/>
        <end position="282"/>
    </location>
</feature>
<dbReference type="PROSITE" id="PS01018">
    <property type="entry name" value="STEROL_REDUCT_2"/>
    <property type="match status" value="1"/>
</dbReference>
<evidence type="ECO:0000256" key="2">
    <source>
        <dbReference type="ARBA" id="ARBA00004770"/>
    </source>
</evidence>
<feature type="transmembrane region" description="Helical" evidence="23">
    <location>
        <begin position="302"/>
        <end position="320"/>
    </location>
</feature>
<keyword evidence="5" id="KW-0153">Cholesterol metabolism</keyword>
<comment type="pathway">
    <text evidence="2">Steroid biosynthesis; cholesterol biosynthesis.</text>
</comment>
<dbReference type="InterPro" id="IPR001171">
    <property type="entry name" value="ERG24_DHCR-like"/>
</dbReference>
<feature type="transmembrane region" description="Helical" evidence="23">
    <location>
        <begin position="53"/>
        <end position="74"/>
    </location>
</feature>
<accession>A0A9W4DBN5</accession>
<evidence type="ECO:0000256" key="23">
    <source>
        <dbReference type="RuleBase" id="RU369120"/>
    </source>
</evidence>
<keyword evidence="17 23" id="KW-0753">Steroid metabolism</keyword>
<dbReference type="Proteomes" id="UP000683417">
    <property type="component" value="Unassembled WGS sequence"/>
</dbReference>
<evidence type="ECO:0000256" key="4">
    <source>
        <dbReference type="ARBA" id="ARBA00022516"/>
    </source>
</evidence>
<dbReference type="AlphaFoldDB" id="A0A9W4DBN5"/>
<keyword evidence="16 23" id="KW-1207">Sterol metabolism</keyword>
<keyword evidence="7" id="KW-0152">Cholesterol biosynthesis</keyword>
<evidence type="ECO:0000256" key="11">
    <source>
        <dbReference type="ARBA" id="ARBA00022989"/>
    </source>
</evidence>
<dbReference type="FunFam" id="1.20.120.1630:FF:000004">
    <property type="entry name" value="7-dehydrocholesterol reductase"/>
    <property type="match status" value="1"/>
</dbReference>
<comment type="similarity">
    <text evidence="3 23">Belongs to the ERG4/ERG24 family.</text>
</comment>
<keyword evidence="13 23" id="KW-0756">Sterol biosynthesis</keyword>
<evidence type="ECO:0000256" key="15">
    <source>
        <dbReference type="ARBA" id="ARBA00023136"/>
    </source>
</evidence>
<evidence type="ECO:0000256" key="7">
    <source>
        <dbReference type="ARBA" id="ARBA00022778"/>
    </source>
</evidence>
<protein>
    <recommendedName>
        <fullName evidence="19">7-dehydrocholesterol reductase</fullName>
        <ecNumber evidence="18">1.3.1.21</ecNumber>
    </recommendedName>
    <alternativeName>
        <fullName evidence="20">Sterol Delta(7)-reductase</fullName>
    </alternativeName>
</protein>
<comment type="caution">
    <text evidence="24">The sequence shown here is derived from an EMBL/GenBank/DDBJ whole genome shotgun (WGS) entry which is preliminary data.</text>
</comment>
<evidence type="ECO:0000313" key="25">
    <source>
        <dbReference type="Proteomes" id="UP000683417"/>
    </source>
</evidence>
<evidence type="ECO:0000256" key="20">
    <source>
        <dbReference type="ARBA" id="ARBA00042688"/>
    </source>
</evidence>
<evidence type="ECO:0000256" key="18">
    <source>
        <dbReference type="ARBA" id="ARBA00038851"/>
    </source>
</evidence>
<dbReference type="GO" id="GO:0016132">
    <property type="term" value="P:brassinosteroid biosynthetic process"/>
    <property type="evidence" value="ECO:0007669"/>
    <property type="project" value="TreeGrafter"/>
</dbReference>
<keyword evidence="15 23" id="KW-0472">Membrane</keyword>
<dbReference type="PANTHER" id="PTHR21257">
    <property type="entry name" value="DELTA(14)-STEROL REDUCTASE"/>
    <property type="match status" value="1"/>
</dbReference>
<keyword evidence="6 23" id="KW-0812">Transmembrane</keyword>
<evidence type="ECO:0000256" key="22">
    <source>
        <dbReference type="ARBA" id="ARBA00047826"/>
    </source>
</evidence>
<dbReference type="InterPro" id="IPR018083">
    <property type="entry name" value="Sterol_reductase_CS"/>
</dbReference>
<evidence type="ECO:0000256" key="14">
    <source>
        <dbReference type="ARBA" id="ARBA00023098"/>
    </source>
</evidence>
<keyword evidence="8" id="KW-0256">Endoplasmic reticulum</keyword>
<dbReference type="Pfam" id="PF01222">
    <property type="entry name" value="ERG4_ERG24"/>
    <property type="match status" value="1"/>
</dbReference>
<feature type="transmembrane region" description="Helical" evidence="23">
    <location>
        <begin position="149"/>
        <end position="168"/>
    </location>
</feature>
<dbReference type="EC" id="1.3.1.21" evidence="18"/>
<feature type="non-terminal residue" evidence="24">
    <location>
        <position position="1"/>
    </location>
</feature>
<evidence type="ECO:0000256" key="19">
    <source>
        <dbReference type="ARBA" id="ARBA00039984"/>
    </source>
</evidence>
<evidence type="ECO:0000256" key="9">
    <source>
        <dbReference type="ARBA" id="ARBA00022857"/>
    </source>
</evidence>
<evidence type="ECO:0000256" key="21">
    <source>
        <dbReference type="ARBA" id="ARBA00047795"/>
    </source>
</evidence>
<sequence>LRSPAYISARYFRVETPDQFFDADPSGEVLENIMADSEISWGRRTHHGSWKHSLGCASIMVCCPILSILFWVALTSFDCSLTATVMSIYELGLPRFLIRYFPRPNKAVSIYYGAWLLFQASLYQFLPSKLNSGQLTPAGHLLKYRTNGLLAWIVSHAIFVVAALTGYLDAAIIAKSWEGLLFITNVAGFLLTIEAYLKALYAPTHPDDRKFSSSMLYDIYMGIELNPRIGRYFDYKLFINGRPGIVAWTLIDLSFIAYQYQRFGIVTNSIVVATILHMVYVVDFFYNEDWYLRTIDICHDHFGFYLAWGSLVWLPSVYTLQTQYLATNPVQLSNPVAIFFLCTGLSGYLLFRSVNHQKDIVRLTSAKCKIWGKKPEVMHVKYKTKDGLEHTSILLCSGWWGYARHVNYMGDLILSYSMCAVCGLGNILPWTYAIFMTILLIHRCWRDEERCSQKYGKGWAEYCKRVRWVICPGIY</sequence>
<feature type="transmembrane region" description="Helical" evidence="23">
    <location>
        <begin position="413"/>
        <end position="441"/>
    </location>
</feature>
<dbReference type="GO" id="GO:0005789">
    <property type="term" value="C:endoplasmic reticulum membrane"/>
    <property type="evidence" value="ECO:0007669"/>
    <property type="project" value="UniProtKB-SubCell"/>
</dbReference>
<dbReference type="GO" id="GO:0047598">
    <property type="term" value="F:7-dehydrocholesterol reductase activity"/>
    <property type="evidence" value="ECO:0007669"/>
    <property type="project" value="UniProtKB-EC"/>
</dbReference>
<feature type="transmembrane region" description="Helical" evidence="23">
    <location>
        <begin position="110"/>
        <end position="126"/>
    </location>
</feature>
<evidence type="ECO:0000256" key="6">
    <source>
        <dbReference type="ARBA" id="ARBA00022692"/>
    </source>
</evidence>
<feature type="transmembrane region" description="Helical" evidence="23">
    <location>
        <begin position="180"/>
        <end position="201"/>
    </location>
</feature>
<evidence type="ECO:0000256" key="1">
    <source>
        <dbReference type="ARBA" id="ARBA00004477"/>
    </source>
</evidence>
<gene>
    <name evidence="24" type="ORF">BGTH12_LOCUS242</name>
</gene>
<evidence type="ECO:0000256" key="8">
    <source>
        <dbReference type="ARBA" id="ARBA00022824"/>
    </source>
</evidence>
<evidence type="ECO:0000256" key="13">
    <source>
        <dbReference type="ARBA" id="ARBA00023011"/>
    </source>
</evidence>
<keyword evidence="4 23" id="KW-0444">Lipid biosynthesis</keyword>
<evidence type="ECO:0000256" key="12">
    <source>
        <dbReference type="ARBA" id="ARBA00023002"/>
    </source>
</evidence>
<comment type="subcellular location">
    <subcellularLocation>
        <location evidence="1">Endoplasmic reticulum membrane</location>
        <topology evidence="1">Multi-pass membrane protein</topology>
    </subcellularLocation>
</comment>
<evidence type="ECO:0000256" key="10">
    <source>
        <dbReference type="ARBA" id="ARBA00022955"/>
    </source>
</evidence>
<organism evidence="24 25">
    <name type="scientific">Blumeria graminis f. sp. triticale</name>
    <dbReference type="NCBI Taxonomy" id="1689686"/>
    <lineage>
        <taxon>Eukaryota</taxon>
        <taxon>Fungi</taxon>
        <taxon>Dikarya</taxon>
        <taxon>Ascomycota</taxon>
        <taxon>Pezizomycotina</taxon>
        <taxon>Leotiomycetes</taxon>
        <taxon>Erysiphales</taxon>
        <taxon>Erysiphaceae</taxon>
        <taxon>Blumeria</taxon>
    </lineage>
</organism>
<evidence type="ECO:0000256" key="16">
    <source>
        <dbReference type="ARBA" id="ARBA00023166"/>
    </source>
</evidence>
<proteinExistence type="inferred from homology"/>
<feature type="transmembrane region" description="Helical" evidence="23">
    <location>
        <begin position="332"/>
        <end position="351"/>
    </location>
</feature>
<dbReference type="PANTHER" id="PTHR21257:SF38">
    <property type="entry name" value="7-DEHYDROCHOLESTEROL REDUCTASE"/>
    <property type="match status" value="1"/>
</dbReference>
<keyword evidence="11 23" id="KW-1133">Transmembrane helix</keyword>
<comment type="catalytic activity">
    <reaction evidence="22">
        <text>7-dehydrodesmosterol + NADPH + H(+) = desmosterol + NADP(+)</text>
        <dbReference type="Rhea" id="RHEA:46740"/>
        <dbReference type="ChEBI" id="CHEBI:15378"/>
        <dbReference type="ChEBI" id="CHEBI:17737"/>
        <dbReference type="ChEBI" id="CHEBI:27910"/>
        <dbReference type="ChEBI" id="CHEBI:57783"/>
        <dbReference type="ChEBI" id="CHEBI:58349"/>
    </reaction>
    <physiologicalReaction direction="left-to-right" evidence="22">
        <dbReference type="Rhea" id="RHEA:46741"/>
    </physiologicalReaction>
</comment>
<dbReference type="EMBL" id="CAJHIT010000001">
    <property type="protein sequence ID" value="CAD6498884.1"/>
    <property type="molecule type" value="Genomic_DNA"/>
</dbReference>
<evidence type="ECO:0000256" key="3">
    <source>
        <dbReference type="ARBA" id="ARBA00005402"/>
    </source>
</evidence>
<keyword evidence="9" id="KW-0521">NADP</keyword>
<dbReference type="GO" id="GO:0006695">
    <property type="term" value="P:cholesterol biosynthetic process"/>
    <property type="evidence" value="ECO:0007669"/>
    <property type="project" value="UniProtKB-KW"/>
</dbReference>
<evidence type="ECO:0000256" key="17">
    <source>
        <dbReference type="ARBA" id="ARBA00023221"/>
    </source>
</evidence>
<reference evidence="24" key="1">
    <citation type="submission" date="2020-10" db="EMBL/GenBank/DDBJ databases">
        <authorList>
            <person name="Muller C M."/>
        </authorList>
    </citation>
    <scope>NUCLEOTIDE SEQUENCE</scope>
    <source>
        <strain evidence="24">THUN-12</strain>
    </source>
</reference>
<name>A0A9W4DBN5_BLUGR</name>
<evidence type="ECO:0000313" key="24">
    <source>
        <dbReference type="EMBL" id="CAD6498884.1"/>
    </source>
</evidence>
<evidence type="ECO:0000256" key="5">
    <source>
        <dbReference type="ARBA" id="ARBA00022548"/>
    </source>
</evidence>
<keyword evidence="10 23" id="KW-0752">Steroid biosynthesis</keyword>
<keyword evidence="12 23" id="KW-0560">Oxidoreductase</keyword>
<comment type="catalytic activity">
    <reaction evidence="21">
        <text>cholesterol + NADP(+) = 7-dehydrocholesterol + NADPH + H(+)</text>
        <dbReference type="Rhea" id="RHEA:23984"/>
        <dbReference type="ChEBI" id="CHEBI:15378"/>
        <dbReference type="ChEBI" id="CHEBI:16113"/>
        <dbReference type="ChEBI" id="CHEBI:17759"/>
        <dbReference type="ChEBI" id="CHEBI:57783"/>
        <dbReference type="ChEBI" id="CHEBI:58349"/>
        <dbReference type="EC" id="1.3.1.21"/>
    </reaction>
    <physiologicalReaction direction="right-to-left" evidence="21">
        <dbReference type="Rhea" id="RHEA:23986"/>
    </physiologicalReaction>
</comment>
<feature type="transmembrane region" description="Helical" evidence="23">
    <location>
        <begin position="237"/>
        <end position="258"/>
    </location>
</feature>